<dbReference type="GO" id="GO:0005840">
    <property type="term" value="C:ribosome"/>
    <property type="evidence" value="ECO:0007669"/>
    <property type="project" value="UniProtKB-KW"/>
</dbReference>
<keyword evidence="1 5" id="KW-0699">rRNA-binding</keyword>
<sequence length="214" mass="23401">MSDAIFNLDASVRTDLGKGASRRLRHEGKVPAILYGAGKEPVALTLEHNKVVQAQEFEAFYSHVLTLNIDGKNVEALVKDMQRHPFKPKVTHIDFQRVVAGEKLHTNVPLHFINEDKAPGIKGDGGYADHAMQELEVTCLPKDLPEYIEVDMAAVEMGQTLHISDLTLPKGVESVELGKGEEHDLAVVTIKAPKGPSKSEEESDDSAGEEATEE</sequence>
<dbReference type="NCBIfam" id="TIGR00731">
    <property type="entry name" value="bL25_bact_ctc"/>
    <property type="match status" value="1"/>
</dbReference>
<feature type="region of interest" description="Disordered" evidence="6">
    <location>
        <begin position="189"/>
        <end position="214"/>
    </location>
</feature>
<comment type="caution">
    <text evidence="9">The sequence shown here is derived from an EMBL/GenBank/DDBJ whole genome shotgun (WGS) entry which is preliminary data.</text>
</comment>
<evidence type="ECO:0000256" key="6">
    <source>
        <dbReference type="SAM" id="MobiDB-lite"/>
    </source>
</evidence>
<dbReference type="SUPFAM" id="SSF50715">
    <property type="entry name" value="Ribosomal protein L25-like"/>
    <property type="match status" value="1"/>
</dbReference>
<dbReference type="HAMAP" id="MF_01336">
    <property type="entry name" value="Ribosomal_bL25"/>
    <property type="match status" value="1"/>
</dbReference>
<keyword evidence="2 5" id="KW-0694">RNA-binding</keyword>
<dbReference type="InterPro" id="IPR020056">
    <property type="entry name" value="Rbsml_bL25/Gln-tRNA_synth_N"/>
</dbReference>
<dbReference type="PANTHER" id="PTHR33284:SF1">
    <property type="entry name" value="RIBOSOMAL PROTEIN L25_GLN-TRNA SYNTHETASE, ANTI-CODON-BINDING DOMAIN-CONTAINING PROTEIN"/>
    <property type="match status" value="1"/>
</dbReference>
<dbReference type="PANTHER" id="PTHR33284">
    <property type="entry name" value="RIBOSOMAL PROTEIN L25/GLN-TRNA SYNTHETASE, ANTI-CODON-BINDING DOMAIN-CONTAINING PROTEIN"/>
    <property type="match status" value="1"/>
</dbReference>
<dbReference type="InterPro" id="IPR020057">
    <property type="entry name" value="Ribosomal_bL25_b-dom"/>
</dbReference>
<evidence type="ECO:0000259" key="8">
    <source>
        <dbReference type="Pfam" id="PF14693"/>
    </source>
</evidence>
<reference evidence="10" key="1">
    <citation type="journal article" date="2019" name="Int. J. Syst. Evol. Microbiol.">
        <title>The Global Catalogue of Microorganisms (GCM) 10K type strain sequencing project: providing services to taxonomists for standard genome sequencing and annotation.</title>
        <authorList>
            <consortium name="The Broad Institute Genomics Platform"/>
            <consortium name="The Broad Institute Genome Sequencing Center for Infectious Disease"/>
            <person name="Wu L."/>
            <person name="Ma J."/>
        </authorList>
    </citation>
    <scope>NUCLEOTIDE SEQUENCE [LARGE SCALE GENOMIC DNA]</scope>
    <source>
        <strain evidence="10">KACC 12507</strain>
    </source>
</reference>
<dbReference type="InterPro" id="IPR029751">
    <property type="entry name" value="Ribosomal_L25_dom"/>
</dbReference>
<keyword evidence="4 5" id="KW-0687">Ribonucleoprotein</keyword>
<dbReference type="NCBIfam" id="NF004612">
    <property type="entry name" value="PRK05943.1"/>
    <property type="match status" value="1"/>
</dbReference>
<dbReference type="InterPro" id="IPR020055">
    <property type="entry name" value="Ribosomal_bL25_short"/>
</dbReference>
<accession>A0ABV9LVM5</accession>
<evidence type="ECO:0000259" key="7">
    <source>
        <dbReference type="Pfam" id="PF01386"/>
    </source>
</evidence>
<keyword evidence="10" id="KW-1185">Reference proteome</keyword>
<dbReference type="InterPro" id="IPR037121">
    <property type="entry name" value="Ribosomal_bL25_C"/>
</dbReference>
<dbReference type="HAMAP" id="MF_01334">
    <property type="entry name" value="Ribosomal_bL25_CTC"/>
    <property type="match status" value="1"/>
</dbReference>
<evidence type="ECO:0000313" key="10">
    <source>
        <dbReference type="Proteomes" id="UP001595897"/>
    </source>
</evidence>
<dbReference type="InterPro" id="IPR001021">
    <property type="entry name" value="Ribosomal_bL25_long"/>
</dbReference>
<dbReference type="NCBIfam" id="NF004128">
    <property type="entry name" value="PRK05618.1-2"/>
    <property type="match status" value="1"/>
</dbReference>
<dbReference type="NCBIfam" id="NF004130">
    <property type="entry name" value="PRK05618.1-5"/>
    <property type="match status" value="1"/>
</dbReference>
<dbReference type="InterPro" id="IPR011035">
    <property type="entry name" value="Ribosomal_bL25/Gln-tRNA_synth"/>
</dbReference>
<evidence type="ECO:0000256" key="1">
    <source>
        <dbReference type="ARBA" id="ARBA00022730"/>
    </source>
</evidence>
<dbReference type="Gene3D" id="2.40.240.10">
    <property type="entry name" value="Ribosomal Protein L25, Chain P"/>
    <property type="match status" value="1"/>
</dbReference>
<dbReference type="Proteomes" id="UP001595897">
    <property type="component" value="Unassembled WGS sequence"/>
</dbReference>
<evidence type="ECO:0000256" key="2">
    <source>
        <dbReference type="ARBA" id="ARBA00022884"/>
    </source>
</evidence>
<dbReference type="RefSeq" id="WP_382406463.1">
    <property type="nucleotide sequence ID" value="NZ_JBHSGU010000002.1"/>
</dbReference>
<comment type="similarity">
    <text evidence="5">Belongs to the bacterial ribosomal protein bL25 family. CTC subfamily.</text>
</comment>
<organism evidence="9 10">
    <name type="scientific">Glaciecola siphonariae</name>
    <dbReference type="NCBI Taxonomy" id="521012"/>
    <lineage>
        <taxon>Bacteria</taxon>
        <taxon>Pseudomonadati</taxon>
        <taxon>Pseudomonadota</taxon>
        <taxon>Gammaproteobacteria</taxon>
        <taxon>Alteromonadales</taxon>
        <taxon>Alteromonadaceae</taxon>
        <taxon>Glaciecola</taxon>
    </lineage>
</organism>
<feature type="domain" description="Large ribosomal subunit protein bL25 L25" evidence="7">
    <location>
        <begin position="8"/>
        <end position="95"/>
    </location>
</feature>
<gene>
    <name evidence="5" type="primary">rplY</name>
    <name evidence="5" type="synonym">ctc</name>
    <name evidence="9" type="ORF">ACFO4O_05945</name>
</gene>
<feature type="compositionally biased region" description="Acidic residues" evidence="6">
    <location>
        <begin position="201"/>
        <end position="214"/>
    </location>
</feature>
<evidence type="ECO:0000256" key="5">
    <source>
        <dbReference type="HAMAP-Rule" id="MF_01334"/>
    </source>
</evidence>
<dbReference type="CDD" id="cd00495">
    <property type="entry name" value="Ribosomal_L25_TL5_CTC"/>
    <property type="match status" value="1"/>
</dbReference>
<comment type="function">
    <text evidence="5">This is one of the proteins that binds to the 5S RNA in the ribosome where it forms part of the central protuberance.</text>
</comment>
<protein>
    <recommendedName>
        <fullName evidence="5">Large ribosomal subunit protein bL25</fullName>
    </recommendedName>
    <alternativeName>
        <fullName evidence="5">General stress protein CTC</fullName>
    </alternativeName>
</protein>
<evidence type="ECO:0000313" key="9">
    <source>
        <dbReference type="EMBL" id="MFC4699698.1"/>
    </source>
</evidence>
<name>A0ABV9LVM5_9ALTE</name>
<evidence type="ECO:0000256" key="4">
    <source>
        <dbReference type="ARBA" id="ARBA00023274"/>
    </source>
</evidence>
<dbReference type="Gene3D" id="2.170.120.20">
    <property type="entry name" value="Ribosomal protein L25, beta domain"/>
    <property type="match status" value="1"/>
</dbReference>
<proteinExistence type="inferred from homology"/>
<dbReference type="EMBL" id="JBHSGU010000002">
    <property type="protein sequence ID" value="MFC4699698.1"/>
    <property type="molecule type" value="Genomic_DNA"/>
</dbReference>
<dbReference type="Pfam" id="PF01386">
    <property type="entry name" value="Ribosomal_L25p"/>
    <property type="match status" value="1"/>
</dbReference>
<dbReference type="Pfam" id="PF14693">
    <property type="entry name" value="Ribosomal_TL5_C"/>
    <property type="match status" value="1"/>
</dbReference>
<feature type="domain" description="Large ribosomal subunit protein bL25 beta" evidence="8">
    <location>
        <begin position="103"/>
        <end position="194"/>
    </location>
</feature>
<dbReference type="InterPro" id="IPR020930">
    <property type="entry name" value="Ribosomal_uL5_bac-type"/>
</dbReference>
<keyword evidence="3 5" id="KW-0689">Ribosomal protein</keyword>
<evidence type="ECO:0000256" key="3">
    <source>
        <dbReference type="ARBA" id="ARBA00022980"/>
    </source>
</evidence>
<comment type="subunit">
    <text evidence="5">Part of the 50S ribosomal subunit; part of the 5S rRNA/L5/L18/L25 subcomplex. Contacts the 5S rRNA. Binds to the 5S rRNA independently of L5 and L18.</text>
</comment>